<proteinExistence type="predicted"/>
<accession>A0AAV4N1N5</accession>
<organism evidence="1 2">
    <name type="scientific">Caerostris extrusa</name>
    <name type="common">Bark spider</name>
    <name type="synonym">Caerostris bankana</name>
    <dbReference type="NCBI Taxonomy" id="172846"/>
    <lineage>
        <taxon>Eukaryota</taxon>
        <taxon>Metazoa</taxon>
        <taxon>Ecdysozoa</taxon>
        <taxon>Arthropoda</taxon>
        <taxon>Chelicerata</taxon>
        <taxon>Arachnida</taxon>
        <taxon>Araneae</taxon>
        <taxon>Araneomorphae</taxon>
        <taxon>Entelegynae</taxon>
        <taxon>Araneoidea</taxon>
        <taxon>Araneidae</taxon>
        <taxon>Caerostris</taxon>
    </lineage>
</organism>
<comment type="caution">
    <text evidence="1">The sequence shown here is derived from an EMBL/GenBank/DDBJ whole genome shotgun (WGS) entry which is preliminary data.</text>
</comment>
<evidence type="ECO:0000313" key="1">
    <source>
        <dbReference type="EMBL" id="GIX77576.1"/>
    </source>
</evidence>
<gene>
    <name evidence="1" type="ORF">CEXT_428691</name>
</gene>
<sequence length="228" mass="25787">MTRGHCLTPAIPDSDQERKRRQMMSLLPGPDPYLSSGKNVSKKMSSPFWKVTHLGMRFLCTNVQPLLLPSFLPAITHEGLTLLFTGHSFLELIVKMTIKTGRTLLMGNTDAKLPKQGFMSERLTNDGREGQTLQKRNVDIKLRKRGFMSERLTSKPQNLQPYLLFLPSLGRVFMSTSGVSPDHQTTSHSSTLLRTLTFTSLGFIRWEKKLEAEKGIYKTRPQECVGGY</sequence>
<dbReference type="AlphaFoldDB" id="A0AAV4N1N5"/>
<name>A0AAV4N1N5_CAEEX</name>
<keyword evidence="2" id="KW-1185">Reference proteome</keyword>
<dbReference type="Proteomes" id="UP001054945">
    <property type="component" value="Unassembled WGS sequence"/>
</dbReference>
<dbReference type="EMBL" id="BPLR01002768">
    <property type="protein sequence ID" value="GIX77576.1"/>
    <property type="molecule type" value="Genomic_DNA"/>
</dbReference>
<reference evidence="1 2" key="1">
    <citation type="submission" date="2021-06" db="EMBL/GenBank/DDBJ databases">
        <title>Caerostris extrusa draft genome.</title>
        <authorList>
            <person name="Kono N."/>
            <person name="Arakawa K."/>
        </authorList>
    </citation>
    <scope>NUCLEOTIDE SEQUENCE [LARGE SCALE GENOMIC DNA]</scope>
</reference>
<evidence type="ECO:0000313" key="2">
    <source>
        <dbReference type="Proteomes" id="UP001054945"/>
    </source>
</evidence>
<protein>
    <submittedName>
        <fullName evidence="1">Uncharacterized protein</fullName>
    </submittedName>
</protein>